<evidence type="ECO:0000313" key="3">
    <source>
        <dbReference type="Proteomes" id="UP000546642"/>
    </source>
</evidence>
<dbReference type="AlphaFoldDB" id="A0A7X0D7V8"/>
<proteinExistence type="predicted"/>
<feature type="region of interest" description="Disordered" evidence="1">
    <location>
        <begin position="35"/>
        <end position="69"/>
    </location>
</feature>
<accession>A0A7X0D7V8</accession>
<dbReference type="EMBL" id="JACHDS010000001">
    <property type="protein sequence ID" value="MBB6174141.1"/>
    <property type="molecule type" value="Genomic_DNA"/>
</dbReference>
<gene>
    <name evidence="2" type="ORF">HNR23_004201</name>
</gene>
<comment type="caution">
    <text evidence="2">The sequence shown here is derived from an EMBL/GenBank/DDBJ whole genome shotgun (WGS) entry which is preliminary data.</text>
</comment>
<name>A0A7X0D7V8_9ACTN</name>
<evidence type="ECO:0000256" key="1">
    <source>
        <dbReference type="SAM" id="MobiDB-lite"/>
    </source>
</evidence>
<reference evidence="2 3" key="1">
    <citation type="submission" date="2020-08" db="EMBL/GenBank/DDBJ databases">
        <title>Sequencing the genomes of 1000 actinobacteria strains.</title>
        <authorList>
            <person name="Klenk H.-P."/>
        </authorList>
    </citation>
    <scope>NUCLEOTIDE SEQUENCE [LARGE SCALE GENOMIC DNA]</scope>
    <source>
        <strain evidence="2 3">DSM 46659</strain>
    </source>
</reference>
<organism evidence="2 3">
    <name type="scientific">Nocardiopsis mwathae</name>
    <dbReference type="NCBI Taxonomy" id="1472723"/>
    <lineage>
        <taxon>Bacteria</taxon>
        <taxon>Bacillati</taxon>
        <taxon>Actinomycetota</taxon>
        <taxon>Actinomycetes</taxon>
        <taxon>Streptosporangiales</taxon>
        <taxon>Nocardiopsidaceae</taxon>
        <taxon>Nocardiopsis</taxon>
    </lineage>
</organism>
<keyword evidence="3" id="KW-1185">Reference proteome</keyword>
<dbReference type="Proteomes" id="UP000546642">
    <property type="component" value="Unassembled WGS sequence"/>
</dbReference>
<evidence type="ECO:0000313" key="2">
    <source>
        <dbReference type="EMBL" id="MBB6174141.1"/>
    </source>
</evidence>
<dbReference type="RefSeq" id="WP_184078006.1">
    <property type="nucleotide sequence ID" value="NZ_JACHDS010000001.1"/>
</dbReference>
<sequence length="279" mass="29107">MVRELSSPSLVAWGNAWLAGQAGLDDAVDAVERRTGPNTIGAPMSAPRPGGAAGTHDPRSAAPAGPPFTRGDTLRSALARLRPLGLSAFRLCLPVPGDPLGLVGTADLNAAAIDAREAVLIRLRDRQIGLVPGEDRRGSSYVGVVWTPYPAADAEPEPVGLAEAEYRLTLAMRESTDLFGRIDDITGWGSEVESALDALRDPARSPGDGLAPGYPQRAHRLAAQADRLAVVVRLAEGDRSDSGRGLSAAQVAARREALRVLDSAVRRARVAAYGAACTG</sequence>
<protein>
    <submittedName>
        <fullName evidence="2">Uncharacterized protein</fullName>
    </submittedName>
</protein>